<keyword evidence="2" id="KW-1185">Reference proteome</keyword>
<gene>
    <name evidence="1" type="ORF">CLSA_c34000</name>
</gene>
<dbReference type="Proteomes" id="UP000017118">
    <property type="component" value="Chromosome"/>
</dbReference>
<name>U5MUZ1_CLOSA</name>
<organism evidence="1 2">
    <name type="scientific">Clostridium saccharobutylicum DSM 13864</name>
    <dbReference type="NCBI Taxonomy" id="1345695"/>
    <lineage>
        <taxon>Bacteria</taxon>
        <taxon>Bacillati</taxon>
        <taxon>Bacillota</taxon>
        <taxon>Clostridia</taxon>
        <taxon>Eubacteriales</taxon>
        <taxon>Clostridiaceae</taxon>
        <taxon>Clostridium</taxon>
    </lineage>
</organism>
<accession>U5MUZ1</accession>
<protein>
    <submittedName>
        <fullName evidence="1">Uncharacterized protein</fullName>
    </submittedName>
</protein>
<reference evidence="1 2" key="1">
    <citation type="journal article" date="2013" name="Genome Announc.">
        <title>Complete Genome Sequence of the Solvent Producer Clostridium saccharobutylicum NCP262 (DSM 13864).</title>
        <authorList>
            <person name="Poehlein A."/>
            <person name="Hartwich K."/>
            <person name="Krabben P."/>
            <person name="Ehrenreich A."/>
            <person name="Liebl W."/>
            <person name="Durre P."/>
            <person name="Gottschalk G."/>
            <person name="Daniel R."/>
        </authorList>
    </citation>
    <scope>NUCLEOTIDE SEQUENCE [LARGE SCALE GENOMIC DNA]</scope>
    <source>
        <strain evidence="1">DSM 13864</strain>
    </source>
</reference>
<dbReference type="HOGENOM" id="CLU_975601_0_0_9"/>
<evidence type="ECO:0000313" key="1">
    <source>
        <dbReference type="EMBL" id="AGX44363.1"/>
    </source>
</evidence>
<dbReference type="GeneID" id="55475740"/>
<dbReference type="RefSeq" id="WP_022747502.1">
    <property type="nucleotide sequence ID" value="NC_022571.1"/>
</dbReference>
<dbReference type="AlphaFoldDB" id="U5MUZ1"/>
<proteinExistence type="predicted"/>
<dbReference type="KEGG" id="csb:CLSA_c34000"/>
<dbReference type="PATRIC" id="fig|1345695.3.peg.3382"/>
<sequence>MISEIIIDENRHDYRELIPKEFFDINKEKYIIIGTKSKNEPLGILICELIDKNGVILFSKIDKSVHSRYEEIANSLFQALERLLFEKGIQYVFCFHNEKIKDNYFKEVLESREWLTSEDQYEYLINPKKITMSSVQPKLDKKFQLLNLGKMNIDNLELLINQINKTVNSSELIPSLELIDLSKSYFLIYENKAVGWFIVNKNEDELEERLLISRFYVINKFREFKVSNSFVKYAMYQVYSSYKYKYLALNVLKNDSKLNDIIKKGFLGKVEEKKTILRSFKKLNK</sequence>
<evidence type="ECO:0000313" key="2">
    <source>
        <dbReference type="Proteomes" id="UP000017118"/>
    </source>
</evidence>
<dbReference type="EMBL" id="CP006721">
    <property type="protein sequence ID" value="AGX44363.1"/>
    <property type="molecule type" value="Genomic_DNA"/>
</dbReference>